<dbReference type="Proteomes" id="UP000460318">
    <property type="component" value="Unassembled WGS sequence"/>
</dbReference>
<reference evidence="2 3" key="1">
    <citation type="submission" date="2019-12" db="EMBL/GenBank/DDBJ databases">
        <title>Paenibacillus sp. nov., an endophytic bacterium isolated from the stem of Dendrobium.</title>
        <authorList>
            <person name="Zhao R."/>
        </authorList>
    </citation>
    <scope>NUCLEOTIDE SEQUENCE [LARGE SCALE GENOMIC DNA]</scope>
    <source>
        <strain evidence="2 3">HJL G12</strain>
    </source>
</reference>
<accession>A0A7X3II92</accession>
<proteinExistence type="predicted"/>
<dbReference type="EMBL" id="WUBI01000001">
    <property type="protein sequence ID" value="MWV43861.1"/>
    <property type="molecule type" value="Genomic_DNA"/>
</dbReference>
<evidence type="ECO:0000313" key="2">
    <source>
        <dbReference type="EMBL" id="MWV43861.1"/>
    </source>
</evidence>
<evidence type="ECO:0000256" key="1">
    <source>
        <dbReference type="SAM" id="SignalP"/>
    </source>
</evidence>
<sequence length="237" mass="25890">MEKKVVSKSSKLLLASALLFGAFSLPAFASADSAESTDAISSVATSETVSVADIVPKEYLDKFAGKYSTVEKLLNDTGFKSSATSKKLTSTAEQSGYIKVNNIDEYAALLNYFNDLGNNNNLVLSNQNNIISPMATTPYWYTAEKTLYSDGLMWIKGYVTSHYTAADVIDNTPAVESSIHGYHIGISWTHSLTRTTVTLYANKKGGYTNIVGNLAMNIIWEGIGTIVDKDQEYYMSF</sequence>
<feature type="chain" id="PRO_5039106703" evidence="1">
    <location>
        <begin position="30"/>
        <end position="237"/>
    </location>
</feature>
<protein>
    <submittedName>
        <fullName evidence="2">Uncharacterized protein</fullName>
    </submittedName>
</protein>
<gene>
    <name evidence="2" type="ORF">GRF59_09460</name>
</gene>
<keyword evidence="3" id="KW-1185">Reference proteome</keyword>
<dbReference type="RefSeq" id="WP_160497328.1">
    <property type="nucleotide sequence ID" value="NZ_WUBI01000001.1"/>
</dbReference>
<name>A0A7X3II92_9BACL</name>
<evidence type="ECO:0000313" key="3">
    <source>
        <dbReference type="Proteomes" id="UP000460318"/>
    </source>
</evidence>
<comment type="caution">
    <text evidence="2">The sequence shown here is derived from an EMBL/GenBank/DDBJ whole genome shotgun (WGS) entry which is preliminary data.</text>
</comment>
<dbReference type="AlphaFoldDB" id="A0A7X3II92"/>
<organism evidence="2 3">
    <name type="scientific">Paenibacillus dendrobii</name>
    <dbReference type="NCBI Taxonomy" id="2691084"/>
    <lineage>
        <taxon>Bacteria</taxon>
        <taxon>Bacillati</taxon>
        <taxon>Bacillota</taxon>
        <taxon>Bacilli</taxon>
        <taxon>Bacillales</taxon>
        <taxon>Paenibacillaceae</taxon>
        <taxon>Paenibacillus</taxon>
    </lineage>
</organism>
<feature type="signal peptide" evidence="1">
    <location>
        <begin position="1"/>
        <end position="29"/>
    </location>
</feature>
<keyword evidence="1" id="KW-0732">Signal</keyword>